<evidence type="ECO:0000313" key="4">
    <source>
        <dbReference type="Proteomes" id="UP000464954"/>
    </source>
</evidence>
<dbReference type="EMBL" id="CP047593">
    <property type="protein sequence ID" value="QHI69045.1"/>
    <property type="molecule type" value="Genomic_DNA"/>
</dbReference>
<dbReference type="InterPro" id="IPR051450">
    <property type="entry name" value="Gfo/Idh/MocA_Oxidoreductases"/>
</dbReference>
<dbReference type="PANTHER" id="PTHR43377:SF2">
    <property type="entry name" value="BINDING ROSSMANN FOLD OXIDOREDUCTASE, PUTATIVE (AFU_ORTHOLOGUE AFUA_4G00560)-RELATED"/>
    <property type="match status" value="1"/>
</dbReference>
<dbReference type="InterPro" id="IPR004104">
    <property type="entry name" value="Gfo/Idh/MocA-like_OxRdtase_C"/>
</dbReference>
<dbReference type="RefSeq" id="WP_160627973.1">
    <property type="nucleotide sequence ID" value="NZ_CP047593.1"/>
</dbReference>
<dbReference type="Proteomes" id="UP000464954">
    <property type="component" value="Chromosome"/>
</dbReference>
<evidence type="ECO:0000259" key="2">
    <source>
        <dbReference type="Pfam" id="PF02894"/>
    </source>
</evidence>
<organism evidence="3 4">
    <name type="scientific">Tichowtungia aerotolerans</name>
    <dbReference type="NCBI Taxonomy" id="2697043"/>
    <lineage>
        <taxon>Bacteria</taxon>
        <taxon>Pseudomonadati</taxon>
        <taxon>Kiritimatiellota</taxon>
        <taxon>Tichowtungiia</taxon>
        <taxon>Tichowtungiales</taxon>
        <taxon>Tichowtungiaceae</taxon>
        <taxon>Tichowtungia</taxon>
    </lineage>
</organism>
<dbReference type="AlphaFoldDB" id="A0A6P1MD70"/>
<gene>
    <name evidence="3" type="ORF">GT409_06165</name>
</gene>
<dbReference type="InterPro" id="IPR036291">
    <property type="entry name" value="NAD(P)-bd_dom_sf"/>
</dbReference>
<proteinExistence type="predicted"/>
<protein>
    <submittedName>
        <fullName evidence="3">Gfo/Idh/MocA family oxidoreductase</fullName>
    </submittedName>
</protein>
<accession>A0A6P1MD70</accession>
<dbReference type="SUPFAM" id="SSF51735">
    <property type="entry name" value="NAD(P)-binding Rossmann-fold domains"/>
    <property type="match status" value="1"/>
</dbReference>
<dbReference type="Pfam" id="PF01408">
    <property type="entry name" value="GFO_IDH_MocA"/>
    <property type="match status" value="1"/>
</dbReference>
<feature type="domain" description="Gfo/Idh/MocA-like oxidoreductase N-terminal" evidence="1">
    <location>
        <begin position="2"/>
        <end position="123"/>
    </location>
</feature>
<dbReference type="SUPFAM" id="SSF55347">
    <property type="entry name" value="Glyceraldehyde-3-phosphate dehydrogenase-like, C-terminal domain"/>
    <property type="match status" value="1"/>
</dbReference>
<keyword evidence="4" id="KW-1185">Reference proteome</keyword>
<feature type="domain" description="Gfo/Idh/MocA-like oxidoreductase C-terminal" evidence="2">
    <location>
        <begin position="136"/>
        <end position="410"/>
    </location>
</feature>
<evidence type="ECO:0000313" key="3">
    <source>
        <dbReference type="EMBL" id="QHI69045.1"/>
    </source>
</evidence>
<dbReference type="InterPro" id="IPR000683">
    <property type="entry name" value="Gfo/Idh/MocA-like_OxRdtase_N"/>
</dbReference>
<dbReference type="GO" id="GO:0000166">
    <property type="term" value="F:nucleotide binding"/>
    <property type="evidence" value="ECO:0007669"/>
    <property type="project" value="InterPro"/>
</dbReference>
<dbReference type="PANTHER" id="PTHR43377">
    <property type="entry name" value="BILIVERDIN REDUCTASE A"/>
    <property type="match status" value="1"/>
</dbReference>
<evidence type="ECO:0000259" key="1">
    <source>
        <dbReference type="Pfam" id="PF01408"/>
    </source>
</evidence>
<name>A0A6P1MD70_9BACT</name>
<dbReference type="Pfam" id="PF02894">
    <property type="entry name" value="GFO_IDH_MocA_C"/>
    <property type="match status" value="1"/>
</dbReference>
<dbReference type="Gene3D" id="3.30.360.10">
    <property type="entry name" value="Dihydrodipicolinate Reductase, domain 2"/>
    <property type="match status" value="1"/>
</dbReference>
<dbReference type="KEGG" id="taer:GT409_06165"/>
<dbReference type="Gene3D" id="3.40.50.720">
    <property type="entry name" value="NAD(P)-binding Rossmann-like Domain"/>
    <property type="match status" value="1"/>
</dbReference>
<sequence>MKFIILGAGSRGSAYARHILENKDRARVVAVAEPDPVRRSSLADLHGVGEENRFSEWKEVAEKDRFADAVVIAVQDDMHLESTLAFLKKGYHVLLEKPLAPSVEDCCRIYMAAKASGVLFAVCHVLRYTTYTAKMKTLLDQGVIGDIVSMQHLEPVGYYHQAHSFVRGNWRNEKMSSPMLLAKACHDLDWIRYIMDSRCESITSFGNLRHFKIENAPENSAERCLDCACETECPYSAKKIYIKRAEAGDLDWPNRTITNDLTLEGVRSAIETGPYGRCVYRCDNDVVDHQVVNMLFEDGRTASFTMTAFTDMVGRKTRVFGTKGCMEGDQDHIKILDFLTDEEVEIETSPEDSTILGGHGGGDKGLIDAFINAVETGDRSQIISGAEETIESHMMVFAAERSRRERAVVNMREFTAEHLESSSVNAGCKSEK</sequence>
<reference evidence="3 4" key="1">
    <citation type="submission" date="2020-01" db="EMBL/GenBank/DDBJ databases">
        <title>Ponticoccus aerotolerans gen. nov., sp. nov., an anaerobic bacterium and proposal of Ponticoccusceae fam. nov., Ponticoccusles ord. nov. and Ponticoccuse classis nov. in the phylum Kiritimatiellaeota.</title>
        <authorList>
            <person name="Zhou L.Y."/>
            <person name="Du Z.J."/>
        </authorList>
    </citation>
    <scope>NUCLEOTIDE SEQUENCE [LARGE SCALE GENOMIC DNA]</scope>
    <source>
        <strain evidence="3 4">S-5007</strain>
    </source>
</reference>